<feature type="domain" description="Helicase ATP-binding" evidence="5">
    <location>
        <begin position="107"/>
        <end position="270"/>
    </location>
</feature>
<dbReference type="InterPro" id="IPR011545">
    <property type="entry name" value="DEAD/DEAH_box_helicase_dom"/>
</dbReference>
<dbReference type="PANTHER" id="PTHR47961:SF6">
    <property type="entry name" value="DNA-DIRECTED DNA POLYMERASE"/>
    <property type="match status" value="1"/>
</dbReference>
<keyword evidence="3 7" id="KW-0347">Helicase</keyword>
<dbReference type="Pfam" id="PF00271">
    <property type="entry name" value="Helicase_C"/>
    <property type="match status" value="1"/>
</dbReference>
<name>A0ABR7VKB9_VIRHA</name>
<evidence type="ECO:0000313" key="7">
    <source>
        <dbReference type="EMBL" id="MBD1222369.1"/>
    </source>
</evidence>
<evidence type="ECO:0000256" key="2">
    <source>
        <dbReference type="ARBA" id="ARBA00022801"/>
    </source>
</evidence>
<protein>
    <submittedName>
        <fullName evidence="7">DEAD/DEAH box helicase</fullName>
    </submittedName>
</protein>
<dbReference type="PANTHER" id="PTHR47961">
    <property type="entry name" value="DNA POLYMERASE THETA, PUTATIVE (AFU_ORTHOLOGUE AFUA_1G05260)-RELATED"/>
    <property type="match status" value="1"/>
</dbReference>
<dbReference type="EMBL" id="JACWEZ010000003">
    <property type="protein sequence ID" value="MBD1222369.1"/>
    <property type="molecule type" value="Genomic_DNA"/>
</dbReference>
<dbReference type="PROSITE" id="PS51192">
    <property type="entry name" value="HELICASE_ATP_BIND_1"/>
    <property type="match status" value="1"/>
</dbReference>
<evidence type="ECO:0000259" key="6">
    <source>
        <dbReference type="PROSITE" id="PS51194"/>
    </source>
</evidence>
<organism evidence="7 8">
    <name type="scientific">Virgibacillus halodenitrificans</name>
    <name type="common">Bacillus halodenitrificans</name>
    <dbReference type="NCBI Taxonomy" id="1482"/>
    <lineage>
        <taxon>Bacteria</taxon>
        <taxon>Bacillati</taxon>
        <taxon>Bacillota</taxon>
        <taxon>Bacilli</taxon>
        <taxon>Bacillales</taxon>
        <taxon>Bacillaceae</taxon>
        <taxon>Virgibacillus</taxon>
    </lineage>
</organism>
<dbReference type="Gene3D" id="3.40.50.300">
    <property type="entry name" value="P-loop containing nucleotide triphosphate hydrolases"/>
    <property type="match status" value="2"/>
</dbReference>
<feature type="domain" description="Helicase C-terminal" evidence="6">
    <location>
        <begin position="321"/>
        <end position="510"/>
    </location>
</feature>
<evidence type="ECO:0000256" key="1">
    <source>
        <dbReference type="ARBA" id="ARBA00022741"/>
    </source>
</evidence>
<dbReference type="InterPro" id="IPR001650">
    <property type="entry name" value="Helicase_C-like"/>
</dbReference>
<dbReference type="GO" id="GO:0004386">
    <property type="term" value="F:helicase activity"/>
    <property type="evidence" value="ECO:0007669"/>
    <property type="project" value="UniProtKB-KW"/>
</dbReference>
<keyword evidence="8" id="KW-1185">Reference proteome</keyword>
<sequence>MEPIRKLIRAINLYDESTEKFEELRDLVCEISDKKIGFSDPLTKELLFMASQKMRTFGYNVLNNISLPEDVGDNNISFVYKNEVINQFYSSRTGVQLDKFQKEIIDTFTNLVVKRILVSAPTSFGKTFILKEMIFQNIDQYQNVLLIFPTLSLLEENITSFRTFIKQHGLNYNIVSNTHMEFEINQRNLFILTPERVLKILNENPDLNFNFFFLDEIYKIDNFFETSEIDEQYESERDRVFRIILYLLSKTVQDFYLAGPYINLENIGEGLTHFINKNAVKTIQIKTELVSKEHIPAWTKRIYFNKDNYIEYEKSNSKYQKLRELLKLIEKRNMGPTIVYAGTKPKVTEIARESVDTLNKNENITPELQMFINHLERRYSVSYKKLSTHLYWTIITLLKRGMGIHHGSFPKYIQSAVLEFFNNGELKVLFTTTSITEGVNTNAKNIIFYGKKKGIKDLRTFDIKNINGRAGRYYHHFLGRIFYLEKSVYDKLQQEDEKLDFITFSDKKLSDVDIDNTDKEDLTDINRKEKEKREEYLRQFNIDDSVFVRNRLVDKVKQVKLIQYLANKDVNELESTVNECSSIRSFLKHGTIYSVLGSFEKIGMINEYDVSKYGVIASTYSKENGMFNLLQYQLNKQAEDETLNNELVDKIYIQVFSNIRNIIEFRVPKFLSIYASLLEYVCNQKNIDTESLAFESIIRFFELGVKTSIGMFLVENGFPVTSIRILEKNIPRVMEYEVNTLLSNWDDIKLIIRNELDEYELRLFSRIISNVG</sequence>
<dbReference type="PROSITE" id="PS51194">
    <property type="entry name" value="HELICASE_CTER"/>
    <property type="match status" value="1"/>
</dbReference>
<dbReference type="SMART" id="SM00487">
    <property type="entry name" value="DEXDc"/>
    <property type="match status" value="1"/>
</dbReference>
<reference evidence="7 8" key="1">
    <citation type="submission" date="2020-09" db="EMBL/GenBank/DDBJ databases">
        <title>Draft Genome Sequences of Oil-Oxidizing Bacteria Halomonas titanicae, Marinobacter lutaoensis, and Virgibacillus halodenitrificans Isolated from Highly Saline Environments.</title>
        <authorList>
            <person name="Grouzdev D.S."/>
            <person name="Sokolova D.S."/>
            <person name="Semenova E.M."/>
            <person name="Borzenkov I.A."/>
            <person name="Bidzhieva S.K."/>
            <person name="Poltaraus A.B."/>
            <person name="Nazina T.N."/>
        </authorList>
    </citation>
    <scope>NUCLEOTIDE SEQUENCE [LARGE SCALE GENOMIC DNA]</scope>
    <source>
        <strain evidence="7 8">VKM B-3472D</strain>
    </source>
</reference>
<evidence type="ECO:0000256" key="4">
    <source>
        <dbReference type="ARBA" id="ARBA00022840"/>
    </source>
</evidence>
<proteinExistence type="predicted"/>
<accession>A0ABR7VKB9</accession>
<dbReference type="RefSeq" id="WP_189777721.1">
    <property type="nucleotide sequence ID" value="NZ_JACWEZ010000003.1"/>
</dbReference>
<dbReference type="InterPro" id="IPR014001">
    <property type="entry name" value="Helicase_ATP-bd"/>
</dbReference>
<evidence type="ECO:0000256" key="3">
    <source>
        <dbReference type="ARBA" id="ARBA00022806"/>
    </source>
</evidence>
<dbReference type="Proteomes" id="UP000621631">
    <property type="component" value="Unassembled WGS sequence"/>
</dbReference>
<dbReference type="InterPro" id="IPR050474">
    <property type="entry name" value="Hel308_SKI2-like"/>
</dbReference>
<dbReference type="SMART" id="SM00490">
    <property type="entry name" value="HELICc"/>
    <property type="match status" value="1"/>
</dbReference>
<keyword evidence="1" id="KW-0547">Nucleotide-binding</keyword>
<keyword evidence="4" id="KW-0067">ATP-binding</keyword>
<gene>
    <name evidence="7" type="ORF">IC602_07100</name>
</gene>
<evidence type="ECO:0000259" key="5">
    <source>
        <dbReference type="PROSITE" id="PS51192"/>
    </source>
</evidence>
<evidence type="ECO:0000313" key="8">
    <source>
        <dbReference type="Proteomes" id="UP000621631"/>
    </source>
</evidence>
<dbReference type="Pfam" id="PF00270">
    <property type="entry name" value="DEAD"/>
    <property type="match status" value="1"/>
</dbReference>
<dbReference type="InterPro" id="IPR027417">
    <property type="entry name" value="P-loop_NTPase"/>
</dbReference>
<keyword evidence="2" id="KW-0378">Hydrolase</keyword>
<dbReference type="SUPFAM" id="SSF52540">
    <property type="entry name" value="P-loop containing nucleoside triphosphate hydrolases"/>
    <property type="match status" value="1"/>
</dbReference>
<comment type="caution">
    <text evidence="7">The sequence shown here is derived from an EMBL/GenBank/DDBJ whole genome shotgun (WGS) entry which is preliminary data.</text>
</comment>